<dbReference type="Proteomes" id="UP000187735">
    <property type="component" value="Chromosome"/>
</dbReference>
<dbReference type="PANTHER" id="PTHR34822">
    <property type="entry name" value="GRPB DOMAIN PROTEIN (AFU_ORTHOLOGUE AFUA_1G01530)"/>
    <property type="match status" value="1"/>
</dbReference>
<dbReference type="Gene3D" id="3.30.460.10">
    <property type="entry name" value="Beta Polymerase, domain 2"/>
    <property type="match status" value="1"/>
</dbReference>
<proteinExistence type="predicted"/>
<sequence>MKYLTVVKYDPTWPTLFEQLRDRISKATGDIAVAIEHVGSTAVPGLSAKPVIDMDVVVKGAPGGATAIERLATLGYRHRGNLGIEGREAFDNPPDSPAHHLYVCPHGNLALRNHLAIRDHLRSDPEGAKSYGELKQTLAREYVNDIDGYIDGKTDFLANILSVCGMTDTELESIARANRRD</sequence>
<dbReference type="KEGG" id="fmr:Fuma_06338"/>
<dbReference type="Pfam" id="PF04229">
    <property type="entry name" value="GrpB"/>
    <property type="match status" value="1"/>
</dbReference>
<dbReference type="InterPro" id="IPR043519">
    <property type="entry name" value="NT_sf"/>
</dbReference>
<gene>
    <name evidence="1" type="ORF">Fuma_06338</name>
</gene>
<dbReference type="AlphaFoldDB" id="A0A1P8WRI7"/>
<dbReference type="InterPro" id="IPR007344">
    <property type="entry name" value="GrpB/CoaE"/>
</dbReference>
<evidence type="ECO:0000313" key="1">
    <source>
        <dbReference type="EMBL" id="APZ96665.1"/>
    </source>
</evidence>
<evidence type="ECO:0000313" key="2">
    <source>
        <dbReference type="Proteomes" id="UP000187735"/>
    </source>
</evidence>
<accession>A0A1P8WRI7</accession>
<dbReference type="GO" id="GO:0016301">
    <property type="term" value="F:kinase activity"/>
    <property type="evidence" value="ECO:0007669"/>
    <property type="project" value="UniProtKB-KW"/>
</dbReference>
<dbReference type="SUPFAM" id="SSF81301">
    <property type="entry name" value="Nucleotidyltransferase"/>
    <property type="match status" value="1"/>
</dbReference>
<keyword evidence="1" id="KW-0808">Transferase</keyword>
<dbReference type="OrthoDB" id="9799092at2"/>
<dbReference type="EMBL" id="CP017641">
    <property type="protein sequence ID" value="APZ96665.1"/>
    <property type="molecule type" value="Genomic_DNA"/>
</dbReference>
<organism evidence="1 2">
    <name type="scientific">Fuerstiella marisgermanici</name>
    <dbReference type="NCBI Taxonomy" id="1891926"/>
    <lineage>
        <taxon>Bacteria</taxon>
        <taxon>Pseudomonadati</taxon>
        <taxon>Planctomycetota</taxon>
        <taxon>Planctomycetia</taxon>
        <taxon>Planctomycetales</taxon>
        <taxon>Planctomycetaceae</taxon>
        <taxon>Fuerstiella</taxon>
    </lineage>
</organism>
<name>A0A1P8WRI7_9PLAN</name>
<dbReference type="RefSeq" id="WP_077027647.1">
    <property type="nucleotide sequence ID" value="NZ_CP017641.1"/>
</dbReference>
<dbReference type="PANTHER" id="PTHR34822:SF1">
    <property type="entry name" value="GRPB FAMILY PROTEIN"/>
    <property type="match status" value="1"/>
</dbReference>
<reference evidence="1 2" key="1">
    <citation type="journal article" date="2016" name="Front. Microbiol.">
        <title>Fuerstia marisgermanicae gen. nov., sp. nov., an Unusual Member of the Phylum Planctomycetes from the German Wadden Sea.</title>
        <authorList>
            <person name="Kohn T."/>
            <person name="Heuer A."/>
            <person name="Jogler M."/>
            <person name="Vollmers J."/>
            <person name="Boedeker C."/>
            <person name="Bunk B."/>
            <person name="Rast P."/>
            <person name="Borchert D."/>
            <person name="Glockner I."/>
            <person name="Freese H.M."/>
            <person name="Klenk H.P."/>
            <person name="Overmann J."/>
            <person name="Kaster A.K."/>
            <person name="Rohde M."/>
            <person name="Wiegand S."/>
            <person name="Jogler C."/>
        </authorList>
    </citation>
    <scope>NUCLEOTIDE SEQUENCE [LARGE SCALE GENOMIC DNA]</scope>
    <source>
        <strain evidence="1 2">NH11</strain>
    </source>
</reference>
<keyword evidence="2" id="KW-1185">Reference proteome</keyword>
<protein>
    <submittedName>
        <fullName evidence="1">Dephospho-CoA kinase/protein folding accessory domain-containing protein</fullName>
    </submittedName>
</protein>
<keyword evidence="1" id="KW-0418">Kinase</keyword>